<keyword evidence="2" id="KW-0210">Decarboxylase</keyword>
<dbReference type="GO" id="GO:0048040">
    <property type="term" value="F:UDP-glucuronate decarboxylase activity"/>
    <property type="evidence" value="ECO:0007669"/>
    <property type="project" value="TreeGrafter"/>
</dbReference>
<feature type="domain" description="NAD-dependent epimerase/dehydratase" evidence="5">
    <location>
        <begin position="28"/>
        <end position="269"/>
    </location>
</feature>
<dbReference type="RefSeq" id="WP_185178680.1">
    <property type="nucleotide sequence ID" value="NZ_CBCSEP010000003.1"/>
</dbReference>
<dbReference type="InterPro" id="IPR036291">
    <property type="entry name" value="NAD(P)-bd_dom_sf"/>
</dbReference>
<reference evidence="6 7" key="1">
    <citation type="submission" date="2020-08" db="EMBL/GenBank/DDBJ databases">
        <title>Cohnella phylogeny.</title>
        <authorList>
            <person name="Dunlap C."/>
        </authorList>
    </citation>
    <scope>NUCLEOTIDE SEQUENCE [LARGE SCALE GENOMIC DNA]</scope>
    <source>
        <strain evidence="6 7">DSM 103658</strain>
    </source>
</reference>
<dbReference type="Proteomes" id="UP000574133">
    <property type="component" value="Unassembled WGS sequence"/>
</dbReference>
<accession>A0A841TG10</accession>
<keyword evidence="4" id="KW-0456">Lyase</keyword>
<dbReference type="GO" id="GO:0042732">
    <property type="term" value="P:D-xylose metabolic process"/>
    <property type="evidence" value="ECO:0007669"/>
    <property type="project" value="InterPro"/>
</dbReference>
<gene>
    <name evidence="6" type="ORF">H4Q31_08705</name>
</gene>
<dbReference type="EMBL" id="JACJVN010000031">
    <property type="protein sequence ID" value="MBB6677401.1"/>
    <property type="molecule type" value="Genomic_DNA"/>
</dbReference>
<dbReference type="Gene3D" id="3.40.50.720">
    <property type="entry name" value="NAD(P)-binding Rossmann-like Domain"/>
    <property type="match status" value="1"/>
</dbReference>
<keyword evidence="7" id="KW-1185">Reference proteome</keyword>
<dbReference type="InterPro" id="IPR044516">
    <property type="entry name" value="UXS-like"/>
</dbReference>
<proteinExistence type="predicted"/>
<dbReference type="SUPFAM" id="SSF51735">
    <property type="entry name" value="NAD(P)-binding Rossmann-fold domains"/>
    <property type="match status" value="1"/>
</dbReference>
<comment type="cofactor">
    <cofactor evidence="1">
        <name>NAD(+)</name>
        <dbReference type="ChEBI" id="CHEBI:57540"/>
    </cofactor>
</comment>
<evidence type="ECO:0000259" key="5">
    <source>
        <dbReference type="Pfam" id="PF01370"/>
    </source>
</evidence>
<evidence type="ECO:0000256" key="2">
    <source>
        <dbReference type="ARBA" id="ARBA00022793"/>
    </source>
</evidence>
<dbReference type="PANTHER" id="PTHR43078:SF6">
    <property type="entry name" value="UDP-GLUCURONIC ACID DECARBOXYLASE 1"/>
    <property type="match status" value="1"/>
</dbReference>
<organism evidence="6 7">
    <name type="scientific">Cohnella lubricantis</name>
    <dbReference type="NCBI Taxonomy" id="2163172"/>
    <lineage>
        <taxon>Bacteria</taxon>
        <taxon>Bacillati</taxon>
        <taxon>Bacillota</taxon>
        <taxon>Bacilli</taxon>
        <taxon>Bacillales</taxon>
        <taxon>Paenibacillaceae</taxon>
        <taxon>Cohnella</taxon>
    </lineage>
</organism>
<dbReference type="PANTHER" id="PTHR43078">
    <property type="entry name" value="UDP-GLUCURONIC ACID DECARBOXYLASE-RELATED"/>
    <property type="match status" value="1"/>
</dbReference>
<evidence type="ECO:0000256" key="1">
    <source>
        <dbReference type="ARBA" id="ARBA00001911"/>
    </source>
</evidence>
<dbReference type="GO" id="GO:0005737">
    <property type="term" value="C:cytoplasm"/>
    <property type="evidence" value="ECO:0007669"/>
    <property type="project" value="TreeGrafter"/>
</dbReference>
<comment type="caution">
    <text evidence="6">The sequence shown here is derived from an EMBL/GenBank/DDBJ whole genome shotgun (WGS) entry which is preliminary data.</text>
</comment>
<keyword evidence="3" id="KW-0520">NAD</keyword>
<name>A0A841TG10_9BACL</name>
<evidence type="ECO:0000313" key="7">
    <source>
        <dbReference type="Proteomes" id="UP000574133"/>
    </source>
</evidence>
<dbReference type="GO" id="GO:0070403">
    <property type="term" value="F:NAD+ binding"/>
    <property type="evidence" value="ECO:0007669"/>
    <property type="project" value="InterPro"/>
</dbReference>
<evidence type="ECO:0000256" key="3">
    <source>
        <dbReference type="ARBA" id="ARBA00023027"/>
    </source>
</evidence>
<sequence>MSQALLEDIDQIVSDSAIPWGELFGRSVLVTGATGAVGAILVQALSAANLKYKLDLHILAFGRDEDRASKVFGKEKCVKFIRHDIRTPLMVNGPVDYIFHAAAVTRSVEMAANPVGVIETALKGTENVLALAKEKSCKSVVYLSSMEVYGLTDPSLEKVTENDLGYINLQNPRSSYPESKRMCECLCNGYYSQYGTPIKVARLAQTFGAGFPSNDSRIFAQLARSSIEGTNIVLHTEGKSRGNYCYISDAIRGLILLLLKGAEGETYNIVNPETSMTIREMAELVAREVSGGRVSVIVDKPNDLIKRGYAPDVTMRLSAEKIERLGWKPKYTLAEMYQRMIADWQEEVLDMQAI</sequence>
<evidence type="ECO:0000256" key="4">
    <source>
        <dbReference type="ARBA" id="ARBA00023239"/>
    </source>
</evidence>
<dbReference type="InterPro" id="IPR001509">
    <property type="entry name" value="Epimerase_deHydtase"/>
</dbReference>
<dbReference type="AlphaFoldDB" id="A0A841TG10"/>
<protein>
    <submittedName>
        <fullName evidence="6">NAD-dependent epimerase/dehydratase family protein</fullName>
    </submittedName>
</protein>
<dbReference type="Pfam" id="PF01370">
    <property type="entry name" value="Epimerase"/>
    <property type="match status" value="1"/>
</dbReference>
<evidence type="ECO:0000313" key="6">
    <source>
        <dbReference type="EMBL" id="MBB6677401.1"/>
    </source>
</evidence>